<evidence type="ECO:0000256" key="1">
    <source>
        <dbReference type="SAM" id="Coils"/>
    </source>
</evidence>
<proteinExistence type="predicted"/>
<keyword evidence="1" id="KW-0175">Coiled coil</keyword>
<organism evidence="3 4">
    <name type="scientific">Fasciola hepatica</name>
    <name type="common">Liver fluke</name>
    <dbReference type="NCBI Taxonomy" id="6192"/>
    <lineage>
        <taxon>Eukaryota</taxon>
        <taxon>Metazoa</taxon>
        <taxon>Spiralia</taxon>
        <taxon>Lophotrochozoa</taxon>
        <taxon>Platyhelminthes</taxon>
        <taxon>Trematoda</taxon>
        <taxon>Digenea</taxon>
        <taxon>Plagiorchiida</taxon>
        <taxon>Echinostomata</taxon>
        <taxon>Echinostomatoidea</taxon>
        <taxon>Fasciolidae</taxon>
        <taxon>Fasciola</taxon>
    </lineage>
</organism>
<dbReference type="Proteomes" id="UP000230066">
    <property type="component" value="Unassembled WGS sequence"/>
</dbReference>
<reference evidence="3" key="1">
    <citation type="submission" date="2019-03" db="EMBL/GenBank/DDBJ databases">
        <title>Improved annotation for the trematode Fasciola hepatica.</title>
        <authorList>
            <person name="Choi Y.-J."/>
            <person name="Martin J."/>
            <person name="Mitreva M."/>
        </authorList>
    </citation>
    <scope>NUCLEOTIDE SEQUENCE [LARGE SCALE GENOMIC DNA]</scope>
</reference>
<gene>
    <name evidence="3" type="ORF">D915_005607</name>
</gene>
<evidence type="ECO:0000313" key="3">
    <source>
        <dbReference type="EMBL" id="THD23569.1"/>
    </source>
</evidence>
<keyword evidence="4" id="KW-1185">Reference proteome</keyword>
<name>A0A4E0R538_FASHE</name>
<feature type="region of interest" description="Disordered" evidence="2">
    <location>
        <begin position="331"/>
        <end position="367"/>
    </location>
</feature>
<feature type="coiled-coil region" evidence="1">
    <location>
        <begin position="276"/>
        <end position="303"/>
    </location>
</feature>
<evidence type="ECO:0000313" key="4">
    <source>
        <dbReference type="Proteomes" id="UP000230066"/>
    </source>
</evidence>
<protein>
    <submittedName>
        <fullName evidence="3">Uncharacterized protein</fullName>
    </submittedName>
</protein>
<feature type="compositionally biased region" description="Polar residues" evidence="2">
    <location>
        <begin position="347"/>
        <end position="358"/>
    </location>
</feature>
<dbReference type="EMBL" id="JXXN02002078">
    <property type="protein sequence ID" value="THD23569.1"/>
    <property type="molecule type" value="Genomic_DNA"/>
</dbReference>
<comment type="caution">
    <text evidence="3">The sequence shown here is derived from an EMBL/GenBank/DDBJ whole genome shotgun (WGS) entry which is preliminary data.</text>
</comment>
<accession>A0A4E0R538</accession>
<evidence type="ECO:0000256" key="2">
    <source>
        <dbReference type="SAM" id="MobiDB-lite"/>
    </source>
</evidence>
<dbReference type="AlphaFoldDB" id="A0A4E0R538"/>
<sequence>MNRDELLQNKYERLCAEYNKLRTKYRDVKDTLNTYITENKKSAAVLNEKDALIKKLEEECKALRLEFDHKYGGSGVSNTVTSDSPRVNFFSSLINVQTVSSANGTNSLNHPAHQSEYIASTACQSLCDQSENLQDLDQLISFFIKALSDWTHATQSTQKPLESKEAKNELIEQIARLETQVFDISLKYQMERRRHRMLENEHSSTTLNELPENDNDFRVLNPVNGANGNYSLMLDWMHDRIYSVTEQAQYFAVRAAFLQDELLSLIPYMTQLAQQALHHRSENESLRNALKSLQDELNTTHSNALRQSTQMAEHVANLTEELQTLRACRLRSPGPVGATGNGGRSISPRQSGLSSNKKGSIFNVLKR</sequence>
<feature type="coiled-coil region" evidence="1">
    <location>
        <begin position="4"/>
        <end position="66"/>
    </location>
</feature>